<proteinExistence type="predicted"/>
<keyword evidence="1" id="KW-0378">Hydrolase</keyword>
<dbReference type="Pfam" id="PF13419">
    <property type="entry name" value="HAD_2"/>
    <property type="match status" value="1"/>
</dbReference>
<sequence>MSGRDRALVFDFDGLIADTEVLWLAVLRELYRSFSQELPHTRYVESIGGTLHDFDPFEDLAARCGTVSAAELEQRGESLYRNWMAYEAPLPGVRRLVADAKRRGLALGVASSSRRTSVLPHLQQFGLRDAFDVVVTMEDVSRTKPAPDLYLLAARQLGVDPSAVVAFEDSSRGVQAAKAAGAFCVAVPHILSRSHDFTAADRRLDSLSLFDMDDLSVITPDDV</sequence>
<organism evidence="1 2">
    <name type="scientific">Streptomyces coacervatus</name>
    <dbReference type="NCBI Taxonomy" id="647381"/>
    <lineage>
        <taxon>Bacteria</taxon>
        <taxon>Bacillati</taxon>
        <taxon>Actinomycetota</taxon>
        <taxon>Actinomycetes</taxon>
        <taxon>Kitasatosporales</taxon>
        <taxon>Streptomycetaceae</taxon>
        <taxon>Streptomyces</taxon>
    </lineage>
</organism>
<accession>A0ABP7H6K8</accession>
<dbReference type="InterPro" id="IPR023214">
    <property type="entry name" value="HAD_sf"/>
</dbReference>
<dbReference type="InterPro" id="IPR006439">
    <property type="entry name" value="HAD-SF_hydro_IA"/>
</dbReference>
<dbReference type="NCBIfam" id="TIGR01509">
    <property type="entry name" value="HAD-SF-IA-v3"/>
    <property type="match status" value="1"/>
</dbReference>
<dbReference type="CDD" id="cd16423">
    <property type="entry name" value="HAD_BPGM-like"/>
    <property type="match status" value="1"/>
</dbReference>
<reference evidence="2" key="1">
    <citation type="journal article" date="2019" name="Int. J. Syst. Evol. Microbiol.">
        <title>The Global Catalogue of Microorganisms (GCM) 10K type strain sequencing project: providing services to taxonomists for standard genome sequencing and annotation.</title>
        <authorList>
            <consortium name="The Broad Institute Genomics Platform"/>
            <consortium name="The Broad Institute Genome Sequencing Center for Infectious Disease"/>
            <person name="Wu L."/>
            <person name="Ma J."/>
        </authorList>
    </citation>
    <scope>NUCLEOTIDE SEQUENCE [LARGE SCALE GENOMIC DNA]</scope>
    <source>
        <strain evidence="2">JCM 17138</strain>
    </source>
</reference>
<dbReference type="SFLD" id="SFLDS00003">
    <property type="entry name" value="Haloacid_Dehalogenase"/>
    <property type="match status" value="1"/>
</dbReference>
<dbReference type="InterPro" id="IPR041492">
    <property type="entry name" value="HAD_2"/>
</dbReference>
<keyword evidence="2" id="KW-1185">Reference proteome</keyword>
<dbReference type="Gene3D" id="1.10.150.240">
    <property type="entry name" value="Putative phosphatase, domain 2"/>
    <property type="match status" value="1"/>
</dbReference>
<dbReference type="RefSeq" id="WP_275779444.1">
    <property type="nucleotide sequence ID" value="NZ_BAABDE010000007.1"/>
</dbReference>
<dbReference type="InterPro" id="IPR036412">
    <property type="entry name" value="HAD-like_sf"/>
</dbReference>
<dbReference type="Gene3D" id="3.40.50.1000">
    <property type="entry name" value="HAD superfamily/HAD-like"/>
    <property type="match status" value="1"/>
</dbReference>
<name>A0ABP7H6K8_9ACTN</name>
<dbReference type="Proteomes" id="UP001501009">
    <property type="component" value="Unassembled WGS sequence"/>
</dbReference>
<evidence type="ECO:0000313" key="2">
    <source>
        <dbReference type="Proteomes" id="UP001501009"/>
    </source>
</evidence>
<dbReference type="InterPro" id="IPR023198">
    <property type="entry name" value="PGP-like_dom2"/>
</dbReference>
<dbReference type="SFLD" id="SFLDG01129">
    <property type="entry name" value="C1.5:_HAD__Beta-PGM__Phosphata"/>
    <property type="match status" value="1"/>
</dbReference>
<dbReference type="GO" id="GO:0016787">
    <property type="term" value="F:hydrolase activity"/>
    <property type="evidence" value="ECO:0007669"/>
    <property type="project" value="UniProtKB-KW"/>
</dbReference>
<evidence type="ECO:0000313" key="1">
    <source>
        <dbReference type="EMBL" id="GAA3783542.1"/>
    </source>
</evidence>
<dbReference type="PANTHER" id="PTHR18901:SF38">
    <property type="entry name" value="PSEUDOURIDINE-5'-PHOSPHATASE"/>
    <property type="match status" value="1"/>
</dbReference>
<dbReference type="PANTHER" id="PTHR18901">
    <property type="entry name" value="2-DEOXYGLUCOSE-6-PHOSPHATE PHOSPHATASE 2"/>
    <property type="match status" value="1"/>
</dbReference>
<comment type="caution">
    <text evidence="1">The sequence shown here is derived from an EMBL/GenBank/DDBJ whole genome shotgun (WGS) entry which is preliminary data.</text>
</comment>
<protein>
    <submittedName>
        <fullName evidence="1">HAD family hydrolase</fullName>
    </submittedName>
</protein>
<dbReference type="EMBL" id="BAABDE010000007">
    <property type="protein sequence ID" value="GAA3783542.1"/>
    <property type="molecule type" value="Genomic_DNA"/>
</dbReference>
<dbReference type="SUPFAM" id="SSF56784">
    <property type="entry name" value="HAD-like"/>
    <property type="match status" value="1"/>
</dbReference>
<gene>
    <name evidence="1" type="ORF">GCM10022403_017720</name>
</gene>
<dbReference type="PRINTS" id="PR00413">
    <property type="entry name" value="HADHALOGNASE"/>
</dbReference>